<comment type="caution">
    <text evidence="2">The sequence shown here is derived from an EMBL/GenBank/DDBJ whole genome shotgun (WGS) entry which is preliminary data.</text>
</comment>
<evidence type="ECO:0000313" key="3">
    <source>
        <dbReference type="Proteomes" id="UP001217089"/>
    </source>
</evidence>
<protein>
    <submittedName>
        <fullName evidence="2">Uncharacterized protein</fullName>
    </submittedName>
</protein>
<dbReference type="EMBL" id="JARBDR010000903">
    <property type="protein sequence ID" value="KAJ8304656.1"/>
    <property type="molecule type" value="Genomic_DNA"/>
</dbReference>
<keyword evidence="1" id="KW-0256">Endoplasmic reticulum</keyword>
<dbReference type="PANTHER" id="PTHR20961">
    <property type="entry name" value="GLYCOSYLTRANSFERASE"/>
    <property type="match status" value="1"/>
</dbReference>
<dbReference type="PANTHER" id="PTHR20961:SF148">
    <property type="entry name" value="EGF DOMAIN-SPECIFIC O-LINKED N-ACETYLGLUCOSAMINE TRANSFERASE"/>
    <property type="match status" value="1"/>
</dbReference>
<accession>A0ABQ9EHB9</accession>
<dbReference type="InterPro" id="IPR007657">
    <property type="entry name" value="Glycosyltransferase_61"/>
</dbReference>
<gene>
    <name evidence="2" type="ORF">KUTeg_018239</name>
</gene>
<sequence>MHGAGLTHAIFLPKHAGVIELFPKYRSVSNAHFKAISRWRGLHYIVWQNLLRENEIAGEFTKIPERILIKLVSKMKDRICRER</sequence>
<keyword evidence="3" id="KW-1185">Reference proteome</keyword>
<proteinExistence type="predicted"/>
<dbReference type="Proteomes" id="UP001217089">
    <property type="component" value="Unassembled WGS sequence"/>
</dbReference>
<organism evidence="2 3">
    <name type="scientific">Tegillarca granosa</name>
    <name type="common">Malaysian cockle</name>
    <name type="synonym">Anadara granosa</name>
    <dbReference type="NCBI Taxonomy" id="220873"/>
    <lineage>
        <taxon>Eukaryota</taxon>
        <taxon>Metazoa</taxon>
        <taxon>Spiralia</taxon>
        <taxon>Lophotrochozoa</taxon>
        <taxon>Mollusca</taxon>
        <taxon>Bivalvia</taxon>
        <taxon>Autobranchia</taxon>
        <taxon>Pteriomorphia</taxon>
        <taxon>Arcoida</taxon>
        <taxon>Arcoidea</taxon>
        <taxon>Arcidae</taxon>
        <taxon>Tegillarca</taxon>
    </lineage>
</organism>
<reference evidence="2 3" key="1">
    <citation type="submission" date="2022-12" db="EMBL/GenBank/DDBJ databases">
        <title>Chromosome-level genome of Tegillarca granosa.</title>
        <authorList>
            <person name="Kim J."/>
        </authorList>
    </citation>
    <scope>NUCLEOTIDE SEQUENCE [LARGE SCALE GENOMIC DNA]</scope>
    <source>
        <strain evidence="2">Teg-2019</strain>
        <tissue evidence="2">Adductor muscle</tissue>
    </source>
</reference>
<name>A0ABQ9EHB9_TEGGR</name>
<evidence type="ECO:0000256" key="1">
    <source>
        <dbReference type="ARBA" id="ARBA00022824"/>
    </source>
</evidence>
<evidence type="ECO:0000313" key="2">
    <source>
        <dbReference type="EMBL" id="KAJ8304656.1"/>
    </source>
</evidence>